<organism evidence="2 3">
    <name type="scientific">Massilia glaciei</name>
    <dbReference type="NCBI Taxonomy" id="1524097"/>
    <lineage>
        <taxon>Bacteria</taxon>
        <taxon>Pseudomonadati</taxon>
        <taxon>Pseudomonadota</taxon>
        <taxon>Betaproteobacteria</taxon>
        <taxon>Burkholderiales</taxon>
        <taxon>Oxalobacteraceae</taxon>
        <taxon>Telluria group</taxon>
        <taxon>Massilia</taxon>
    </lineage>
</organism>
<evidence type="ECO:0000313" key="2">
    <source>
        <dbReference type="EMBL" id="PWF55000.1"/>
    </source>
</evidence>
<proteinExistence type="predicted"/>
<gene>
    <name evidence="2" type="ORF">C7C56_004160</name>
</gene>
<dbReference type="AlphaFoldDB" id="A0A2U2I5G2"/>
<keyword evidence="3" id="KW-1185">Reference proteome</keyword>
<reference evidence="2 3" key="1">
    <citation type="submission" date="2018-04" db="EMBL/GenBank/DDBJ databases">
        <title>Massilia violaceinigra sp. nov., a novel purple-pigmented bacterium isolated from Tianshan glacier, Xinjiang, China.</title>
        <authorList>
            <person name="Wang H."/>
        </authorList>
    </citation>
    <scope>NUCLEOTIDE SEQUENCE [LARGE SCALE GENOMIC DNA]</scope>
    <source>
        <strain evidence="2 3">B448-2</strain>
    </source>
</reference>
<name>A0A2U2I5G2_9BURK</name>
<dbReference type="Pfam" id="PF04760">
    <property type="entry name" value="IF2_N"/>
    <property type="match status" value="1"/>
</dbReference>
<dbReference type="Gene3D" id="3.30.56.50">
    <property type="entry name" value="Putative DNA-binding domain, N-terminal subdomain of bacterial translation initiation factor IF2"/>
    <property type="match status" value="1"/>
</dbReference>
<dbReference type="InterPro" id="IPR009061">
    <property type="entry name" value="DNA-bd_dom_put_sf"/>
</dbReference>
<evidence type="ECO:0000259" key="1">
    <source>
        <dbReference type="Pfam" id="PF04760"/>
    </source>
</evidence>
<accession>A0A2U2I5G2</accession>
<dbReference type="EMBL" id="PXWF02000052">
    <property type="protein sequence ID" value="PWF55000.1"/>
    <property type="molecule type" value="Genomic_DNA"/>
</dbReference>
<protein>
    <recommendedName>
        <fullName evidence="1">Translation initiation factor IF-2 N-terminal domain-containing protein</fullName>
    </recommendedName>
</protein>
<sequence length="251" mass="28584">MTSQTVSQFAAEINMPADLLLTQLRSAGVEKSSASEPLSKEDKDRLLTYLRALHRDPSEPEIKLPSQQQKALQAIADDENGAEWRVLEELTWATLSNATIEHDFQTAANAIVAKIFLLGRLPKKRKGRPKGEGGDGWDISSLYYFFKDGGDSYEQAVAKVAQKFCKDERHIMRLVKENKYFIGDTLEERTRTRKWWAMCAEYQRESKAEGRTNSLDHVRKILAVAQERDFIAELEDIIRRAISNEPPADIK</sequence>
<feature type="domain" description="Translation initiation factor IF-2 N-terminal" evidence="1">
    <location>
        <begin position="5"/>
        <end position="50"/>
    </location>
</feature>
<dbReference type="OrthoDB" id="9156136at2"/>
<dbReference type="SUPFAM" id="SSF46955">
    <property type="entry name" value="Putative DNA-binding domain"/>
    <property type="match status" value="1"/>
</dbReference>
<comment type="caution">
    <text evidence="2">The sequence shown here is derived from an EMBL/GenBank/DDBJ whole genome shotgun (WGS) entry which is preliminary data.</text>
</comment>
<dbReference type="Proteomes" id="UP000241421">
    <property type="component" value="Unassembled WGS sequence"/>
</dbReference>
<evidence type="ECO:0000313" key="3">
    <source>
        <dbReference type="Proteomes" id="UP000241421"/>
    </source>
</evidence>
<dbReference type="InterPro" id="IPR006847">
    <property type="entry name" value="IF2_N"/>
</dbReference>